<gene>
    <name evidence="12" type="ORF">M0813_27864</name>
</gene>
<evidence type="ECO:0000256" key="8">
    <source>
        <dbReference type="ARBA" id="ARBA00048679"/>
    </source>
</evidence>
<keyword evidence="2" id="KW-0723">Serine/threonine-protein kinase</keyword>
<dbReference type="PROSITE" id="PS50011">
    <property type="entry name" value="PROTEIN_KINASE_DOM"/>
    <property type="match status" value="1"/>
</dbReference>
<dbReference type="PROSITE" id="PS50942">
    <property type="entry name" value="ENTH"/>
    <property type="match status" value="1"/>
</dbReference>
<evidence type="ECO:0000259" key="10">
    <source>
        <dbReference type="PROSITE" id="PS50011"/>
    </source>
</evidence>
<proteinExistence type="predicted"/>
<feature type="region of interest" description="Disordered" evidence="9">
    <location>
        <begin position="991"/>
        <end position="1028"/>
    </location>
</feature>
<feature type="compositionally biased region" description="Basic and acidic residues" evidence="9">
    <location>
        <begin position="627"/>
        <end position="642"/>
    </location>
</feature>
<feature type="region of interest" description="Disordered" evidence="9">
    <location>
        <begin position="611"/>
        <end position="654"/>
    </location>
</feature>
<feature type="compositionally biased region" description="Polar residues" evidence="9">
    <location>
        <begin position="569"/>
        <end position="587"/>
    </location>
</feature>
<evidence type="ECO:0000256" key="4">
    <source>
        <dbReference type="ARBA" id="ARBA00022741"/>
    </source>
</evidence>
<dbReference type="PANTHER" id="PTHR22967:SF57">
    <property type="entry name" value="AUXILIN, ISOFORM A-RELATED"/>
    <property type="match status" value="1"/>
</dbReference>
<evidence type="ECO:0000256" key="7">
    <source>
        <dbReference type="ARBA" id="ARBA00047899"/>
    </source>
</evidence>
<dbReference type="InterPro" id="IPR011009">
    <property type="entry name" value="Kinase-like_dom_sf"/>
</dbReference>
<feature type="domain" description="Protein kinase" evidence="10">
    <location>
        <begin position="34"/>
        <end position="304"/>
    </location>
</feature>
<dbReference type="InterPro" id="IPR008271">
    <property type="entry name" value="Ser/Thr_kinase_AS"/>
</dbReference>
<feature type="compositionally biased region" description="Acidic residues" evidence="9">
    <location>
        <begin position="798"/>
        <end position="808"/>
    </location>
</feature>
<evidence type="ECO:0000313" key="13">
    <source>
        <dbReference type="Proteomes" id="UP001150062"/>
    </source>
</evidence>
<comment type="catalytic activity">
    <reaction evidence="8">
        <text>L-seryl-[protein] + ATP = O-phospho-L-seryl-[protein] + ADP + H(+)</text>
        <dbReference type="Rhea" id="RHEA:17989"/>
        <dbReference type="Rhea" id="RHEA-COMP:9863"/>
        <dbReference type="Rhea" id="RHEA-COMP:11604"/>
        <dbReference type="ChEBI" id="CHEBI:15378"/>
        <dbReference type="ChEBI" id="CHEBI:29999"/>
        <dbReference type="ChEBI" id="CHEBI:30616"/>
        <dbReference type="ChEBI" id="CHEBI:83421"/>
        <dbReference type="ChEBI" id="CHEBI:456216"/>
        <dbReference type="EC" id="2.7.11.1"/>
    </reaction>
</comment>
<dbReference type="InterPro" id="IPR013809">
    <property type="entry name" value="ENTH"/>
</dbReference>
<dbReference type="PROSITE" id="PS00108">
    <property type="entry name" value="PROTEIN_KINASE_ST"/>
    <property type="match status" value="1"/>
</dbReference>
<name>A0ABQ8XWZ5_9EUKA</name>
<feature type="region of interest" description="Disordered" evidence="9">
    <location>
        <begin position="362"/>
        <end position="414"/>
    </location>
</feature>
<evidence type="ECO:0000313" key="12">
    <source>
        <dbReference type="EMBL" id="KAJ6236477.1"/>
    </source>
</evidence>
<feature type="compositionally biased region" description="Basic and acidic residues" evidence="9">
    <location>
        <begin position="1463"/>
        <end position="1475"/>
    </location>
</feature>
<accession>A0ABQ8XWZ5</accession>
<dbReference type="InterPro" id="IPR008942">
    <property type="entry name" value="ENTH_VHS"/>
</dbReference>
<feature type="compositionally biased region" description="Polar residues" evidence="9">
    <location>
        <begin position="1491"/>
        <end position="1503"/>
    </location>
</feature>
<dbReference type="EMBL" id="JAOAOG010000243">
    <property type="protein sequence ID" value="KAJ6236477.1"/>
    <property type="molecule type" value="Genomic_DNA"/>
</dbReference>
<keyword evidence="3" id="KW-0808">Transferase</keyword>
<dbReference type="SUPFAM" id="SSF48464">
    <property type="entry name" value="ENTH/VHS domain"/>
    <property type="match status" value="1"/>
</dbReference>
<comment type="catalytic activity">
    <reaction evidence="7">
        <text>L-threonyl-[protein] + ATP = O-phospho-L-threonyl-[protein] + ADP + H(+)</text>
        <dbReference type="Rhea" id="RHEA:46608"/>
        <dbReference type="Rhea" id="RHEA-COMP:11060"/>
        <dbReference type="Rhea" id="RHEA-COMP:11605"/>
        <dbReference type="ChEBI" id="CHEBI:15378"/>
        <dbReference type="ChEBI" id="CHEBI:30013"/>
        <dbReference type="ChEBI" id="CHEBI:30616"/>
        <dbReference type="ChEBI" id="CHEBI:61977"/>
        <dbReference type="ChEBI" id="CHEBI:456216"/>
        <dbReference type="EC" id="2.7.11.1"/>
    </reaction>
</comment>
<evidence type="ECO:0000256" key="6">
    <source>
        <dbReference type="ARBA" id="ARBA00022840"/>
    </source>
</evidence>
<sequence>MNFLKSLGQKFNTPIVTKENPSIGRVLTIEKKKIKIQSLIAEGSYGYVFKAIDLRTNHIYAVKKLVYNSRSGLEKIISEYRFQSLVSSKKNVISVYGYTKVREDSNNYVYILMEYCRDSLIDRMNVLLNENSRFDEKQALKIFYSICCAVYQMHSLREPVIHRDLKVENVLISQNGTIKLCDFGSATQRIYTLESQQERYEAENDIEKNTTLAYRSPEMIDLFLRKTIDMKSDIWALGCVWYKILFFEDVFNEGSTLQILNKAYKIPKKSGYSQGAIALIEWLLESDPDIRPDIYDVIERVAKMRGIKPLPRVFPKKITKQSINNSEEVIEKKIEKKTNSQPQTVIDTFDWYKNTENKNTQKIEKSSNFNQPSTEEVIKIKRKEEKKQEEKEKEKEKENSTNTNHIFFDPFGINSDNNISEKKNILTRNNKEQENLIACFGLNLIKFQTGKEKENDQNPKKLEQAPFESFINSNEYQNTPIIQNEEEKKNCEESEKTDNHSLLEDSFDNINKNQKENLVQSNSFGNGFKEGGLNNIIKENKKENSEHFENLQYLTKDVNENEKYFINNDETNNNEFKSGSVKYSNIDKQNEKEKDSIIEKQLKNNFKFDSFESTEKKKNQSNGQNEHFSKELEEKEIDNNDDKDNDNDNNETNNLDLLKNDLFFKKNNKNEIEKDIDIIIIDNNNNIENNKKMKNYDSNQINQNDIFDINKNINTSENNNESFGYYSKKIPDKDFILDPLQKENQNVINSNDDKKQKLEIINNKKENNTILYAQEEVFELSILDKNNMFHPLENGISQEEDENDENDENGEKENNNSVKIENNLTKQDFIKANKQSNIIIENQNNLFNNDTFNQNEKKEINNLENINYLNKTEKMENKSLDSNKVLISNNNKKIVYLDPLGIFENQNENNNTKKQIKEQDNLIKNSDLIIDLGMNNERIISDPFKNDKFQNEIITEQNNILDSFDNFSNYHLDNSIDFFFGNIEDTKEDNKNQEYKYKNDNKIKIDKGRNKEEQEKEKRKEGEKKKEIKHQNIKLTKKQSVLMVKKIKVTKKQKQIIQNLSIKYRKQVLHPTTQAIPLKTVKFQSNTSSKKSNIFNIKFKSAIATFSNDLDSSITKYTSSSLKIPKNKYSRRIIIKTWDEQKHRFKDTIKNLFLYALKRPIDNDALVGLKFINLIMNLLQDGAPHVLSEINCQSSIIKKLYQNWEKQTKNITIYRKILLYYIEIIQAKIKFHLQYPEFEGSFSIDTYLADLQENGIFEPCYGRGPISVASIEKLIKYQKLLIGYLQLTVDQRYQNLIDSNLDECQCGCLLLILNESMAVYQTICFIFSRLYCTALIQNLRKHKLFQNFLEHLELQKEYFDRVLAINIVKNLYGPSKLPKKRPVFKQTQRTWNRYKLPPSNNEDTFMRLLKIRSTNEKINYEKELQNSPFGKRKVKQNKYHNQKTNIHTPIHEKVQKTINKTKPNIEKQYNKKEKTTNTSSMISTDNKKSSTQEIQQNNDSNQRINEKQRIKNINKQNQNNLNQKNFKKSSNIKKYDRTKIVTTTKNEKNNLQNNNVQKKIKKKDDNPFAVLNWN</sequence>
<dbReference type="InterPro" id="IPR000719">
    <property type="entry name" value="Prot_kinase_dom"/>
</dbReference>
<protein>
    <recommendedName>
        <fullName evidence="1">non-specific serine/threonine protein kinase</fullName>
        <ecNumber evidence="1">2.7.11.1</ecNumber>
    </recommendedName>
</protein>
<evidence type="ECO:0000256" key="5">
    <source>
        <dbReference type="ARBA" id="ARBA00022777"/>
    </source>
</evidence>
<dbReference type="Pfam" id="PF00069">
    <property type="entry name" value="Pkinase"/>
    <property type="match status" value="1"/>
</dbReference>
<organism evidence="12 13">
    <name type="scientific">Anaeramoeba flamelloides</name>
    <dbReference type="NCBI Taxonomy" id="1746091"/>
    <lineage>
        <taxon>Eukaryota</taxon>
        <taxon>Metamonada</taxon>
        <taxon>Anaeramoebidae</taxon>
        <taxon>Anaeramoeba</taxon>
    </lineage>
</organism>
<comment type="caution">
    <text evidence="12">The sequence shown here is derived from an EMBL/GenBank/DDBJ whole genome shotgun (WGS) entry which is preliminary data.</text>
</comment>
<feature type="compositionally biased region" description="Basic and acidic residues" evidence="9">
    <location>
        <begin position="376"/>
        <end position="399"/>
    </location>
</feature>
<keyword evidence="6" id="KW-0067">ATP-binding</keyword>
<dbReference type="EC" id="2.7.11.1" evidence="1"/>
<feature type="region of interest" description="Disordered" evidence="9">
    <location>
        <begin position="569"/>
        <end position="596"/>
    </location>
</feature>
<keyword evidence="4" id="KW-0547">Nucleotide-binding</keyword>
<keyword evidence="13" id="KW-1185">Reference proteome</keyword>
<keyword evidence="5 12" id="KW-0418">Kinase</keyword>
<feature type="region of interest" description="Disordered" evidence="9">
    <location>
        <begin position="795"/>
        <end position="820"/>
    </location>
</feature>
<evidence type="ECO:0000259" key="11">
    <source>
        <dbReference type="PROSITE" id="PS50942"/>
    </source>
</evidence>
<feature type="domain" description="ENTH" evidence="11">
    <location>
        <begin position="1102"/>
        <end position="1239"/>
    </location>
</feature>
<dbReference type="Gene3D" id="1.25.40.90">
    <property type="match status" value="1"/>
</dbReference>
<evidence type="ECO:0000256" key="3">
    <source>
        <dbReference type="ARBA" id="ARBA00022679"/>
    </source>
</evidence>
<dbReference type="PANTHER" id="PTHR22967">
    <property type="entry name" value="SERINE/THREONINE PROTEIN KINASE"/>
    <property type="match status" value="1"/>
</dbReference>
<evidence type="ECO:0000256" key="2">
    <source>
        <dbReference type="ARBA" id="ARBA00022527"/>
    </source>
</evidence>
<dbReference type="SMART" id="SM00220">
    <property type="entry name" value="S_TKc"/>
    <property type="match status" value="1"/>
</dbReference>
<dbReference type="SUPFAM" id="SSF56112">
    <property type="entry name" value="Protein kinase-like (PK-like)"/>
    <property type="match status" value="1"/>
</dbReference>
<reference evidence="12" key="1">
    <citation type="submission" date="2022-08" db="EMBL/GenBank/DDBJ databases">
        <title>Novel sulfate-reducing endosymbionts in the free-living metamonad Anaeramoeba.</title>
        <authorList>
            <person name="Jerlstrom-Hultqvist J."/>
            <person name="Cepicka I."/>
            <person name="Gallot-Lavallee L."/>
            <person name="Salas-Leiva D."/>
            <person name="Curtis B.A."/>
            <person name="Zahonova K."/>
            <person name="Pipaliya S."/>
            <person name="Dacks J."/>
            <person name="Roger A.J."/>
        </authorList>
    </citation>
    <scope>NUCLEOTIDE SEQUENCE</scope>
    <source>
        <strain evidence="12">Schooner1</strain>
    </source>
</reference>
<evidence type="ECO:0000256" key="1">
    <source>
        <dbReference type="ARBA" id="ARBA00012513"/>
    </source>
</evidence>
<dbReference type="GO" id="GO:0016301">
    <property type="term" value="F:kinase activity"/>
    <property type="evidence" value="ECO:0007669"/>
    <property type="project" value="UniProtKB-KW"/>
</dbReference>
<feature type="region of interest" description="Disordered" evidence="9">
    <location>
        <begin position="1460"/>
        <end position="1505"/>
    </location>
</feature>
<evidence type="ECO:0000256" key="9">
    <source>
        <dbReference type="SAM" id="MobiDB-lite"/>
    </source>
</evidence>
<dbReference type="Proteomes" id="UP001150062">
    <property type="component" value="Unassembled WGS sequence"/>
</dbReference>
<dbReference type="Gene3D" id="1.10.510.10">
    <property type="entry name" value="Transferase(Phosphotransferase) domain 1"/>
    <property type="match status" value="1"/>
</dbReference>